<dbReference type="Pfam" id="PF00725">
    <property type="entry name" value="3HCDH"/>
    <property type="match status" value="1"/>
</dbReference>
<dbReference type="Pfam" id="PF02737">
    <property type="entry name" value="3HCDH_N"/>
    <property type="match status" value="1"/>
</dbReference>
<dbReference type="InterPro" id="IPR022694">
    <property type="entry name" value="3-OHacyl-CoA_DH"/>
</dbReference>
<dbReference type="InterPro" id="IPR036291">
    <property type="entry name" value="NAD(P)-bd_dom_sf"/>
</dbReference>
<sequence>MLAAQFDNCRIAVFGAGVMGVDIATMIVSQGISVTVVDVNSAALERAREGIAKRMRHAALAGTVAEGVEPGNVTIAASFSFDSETAAVIEAITERADLKAGLLAEVSAALPAGIPVITNTSGIPIEEMAGWAARPAEVVGVHFMNPAYLIATVEVVRGPSTGAAALDRVLELLARLNRKPVVVRDSPGFVTSRLLHPMLNAAARLVGAGTATAQEVDALMEGCLGHPVGPLRTADLIGLDNLVDSLAALHERTGEESCRPCGVLEEKVRNGHLGRKSGQGFYDYGKEPW</sequence>
<dbReference type="SUPFAM" id="SSF48179">
    <property type="entry name" value="6-phosphogluconate dehydrogenase C-terminal domain-like"/>
    <property type="match status" value="1"/>
</dbReference>
<dbReference type="InterPro" id="IPR006108">
    <property type="entry name" value="3HC_DH_C"/>
</dbReference>
<protein>
    <submittedName>
        <fullName evidence="6">3-hydroxyacyl-CoA dehydrogenase family protein</fullName>
        <ecNumber evidence="6">1.1.1.35</ecNumber>
    </submittedName>
</protein>
<dbReference type="InterPro" id="IPR006176">
    <property type="entry name" value="3-OHacyl-CoA_DH_NAD-bd"/>
</dbReference>
<dbReference type="GO" id="GO:0003857">
    <property type="term" value="F:(3S)-3-hydroxyacyl-CoA dehydrogenase (NAD+) activity"/>
    <property type="evidence" value="ECO:0007669"/>
    <property type="project" value="UniProtKB-EC"/>
</dbReference>
<dbReference type="PIRSF" id="PIRSF000105">
    <property type="entry name" value="HCDH"/>
    <property type="match status" value="1"/>
</dbReference>
<evidence type="ECO:0000256" key="3">
    <source>
        <dbReference type="ARBA" id="ARBA00023002"/>
    </source>
</evidence>
<dbReference type="SUPFAM" id="SSF51735">
    <property type="entry name" value="NAD(P)-binding Rossmann-fold domains"/>
    <property type="match status" value="1"/>
</dbReference>
<dbReference type="PANTHER" id="PTHR48075:SF5">
    <property type="entry name" value="3-HYDROXYBUTYRYL-COA DEHYDROGENASE"/>
    <property type="match status" value="1"/>
</dbReference>
<feature type="domain" description="3-hydroxyacyl-CoA dehydrogenase C-terminal" evidence="4">
    <location>
        <begin position="188"/>
        <end position="284"/>
    </location>
</feature>
<feature type="domain" description="3-hydroxyacyl-CoA dehydrogenase NAD binding" evidence="5">
    <location>
        <begin position="11"/>
        <end position="185"/>
    </location>
</feature>
<name>A0ABV7QFG5_9PSEU</name>
<dbReference type="PANTHER" id="PTHR48075">
    <property type="entry name" value="3-HYDROXYACYL-COA DEHYDROGENASE FAMILY PROTEIN"/>
    <property type="match status" value="1"/>
</dbReference>
<dbReference type="EC" id="1.1.1.35" evidence="6"/>
<evidence type="ECO:0000313" key="6">
    <source>
        <dbReference type="EMBL" id="MFC3510617.1"/>
    </source>
</evidence>
<comment type="pathway">
    <text evidence="1">Lipid metabolism; butanoate metabolism.</text>
</comment>
<dbReference type="Gene3D" id="1.10.1040.10">
    <property type="entry name" value="N-(1-d-carboxylethyl)-l-norvaline Dehydrogenase, domain 2"/>
    <property type="match status" value="1"/>
</dbReference>
<dbReference type="EMBL" id="JBHRWI010000015">
    <property type="protein sequence ID" value="MFC3510617.1"/>
    <property type="molecule type" value="Genomic_DNA"/>
</dbReference>
<dbReference type="InterPro" id="IPR013328">
    <property type="entry name" value="6PGD_dom2"/>
</dbReference>
<evidence type="ECO:0000259" key="4">
    <source>
        <dbReference type="Pfam" id="PF00725"/>
    </source>
</evidence>
<evidence type="ECO:0000256" key="1">
    <source>
        <dbReference type="ARBA" id="ARBA00005086"/>
    </source>
</evidence>
<evidence type="ECO:0000313" key="7">
    <source>
        <dbReference type="Proteomes" id="UP001595764"/>
    </source>
</evidence>
<organism evidence="6 7">
    <name type="scientific">Amycolatopsis halotolerans</name>
    <dbReference type="NCBI Taxonomy" id="330083"/>
    <lineage>
        <taxon>Bacteria</taxon>
        <taxon>Bacillati</taxon>
        <taxon>Actinomycetota</taxon>
        <taxon>Actinomycetes</taxon>
        <taxon>Pseudonocardiales</taxon>
        <taxon>Pseudonocardiaceae</taxon>
        <taxon>Amycolatopsis</taxon>
    </lineage>
</organism>
<proteinExistence type="inferred from homology"/>
<accession>A0ABV7QFG5</accession>
<evidence type="ECO:0000256" key="2">
    <source>
        <dbReference type="ARBA" id="ARBA00009463"/>
    </source>
</evidence>
<dbReference type="Proteomes" id="UP001595764">
    <property type="component" value="Unassembled WGS sequence"/>
</dbReference>
<comment type="similarity">
    <text evidence="2">Belongs to the 3-hydroxyacyl-CoA dehydrogenase family.</text>
</comment>
<reference evidence="7" key="1">
    <citation type="journal article" date="2019" name="Int. J. Syst. Evol. Microbiol.">
        <title>The Global Catalogue of Microorganisms (GCM) 10K type strain sequencing project: providing services to taxonomists for standard genome sequencing and annotation.</title>
        <authorList>
            <consortium name="The Broad Institute Genomics Platform"/>
            <consortium name="The Broad Institute Genome Sequencing Center for Infectious Disease"/>
            <person name="Wu L."/>
            <person name="Ma J."/>
        </authorList>
    </citation>
    <scope>NUCLEOTIDE SEQUENCE [LARGE SCALE GENOMIC DNA]</scope>
    <source>
        <strain evidence="7">CGMCC 4.7682</strain>
    </source>
</reference>
<keyword evidence="3 6" id="KW-0560">Oxidoreductase</keyword>
<keyword evidence="7" id="KW-1185">Reference proteome</keyword>
<dbReference type="Gene3D" id="3.40.50.720">
    <property type="entry name" value="NAD(P)-binding Rossmann-like Domain"/>
    <property type="match status" value="1"/>
</dbReference>
<dbReference type="RefSeq" id="WP_377868647.1">
    <property type="nucleotide sequence ID" value="NZ_JBHMAY010000007.1"/>
</dbReference>
<evidence type="ECO:0000259" key="5">
    <source>
        <dbReference type="Pfam" id="PF02737"/>
    </source>
</evidence>
<dbReference type="InterPro" id="IPR008927">
    <property type="entry name" value="6-PGluconate_DH-like_C_sf"/>
</dbReference>
<gene>
    <name evidence="6" type="ORF">ACFORO_10625</name>
</gene>
<comment type="caution">
    <text evidence="6">The sequence shown here is derived from an EMBL/GenBank/DDBJ whole genome shotgun (WGS) entry which is preliminary data.</text>
</comment>